<dbReference type="InterPro" id="IPR050267">
    <property type="entry name" value="Anti-sigma-factor_SerPK"/>
</dbReference>
<comment type="caution">
    <text evidence="3">The sequence shown here is derived from an EMBL/GenBank/DDBJ whole genome shotgun (WGS) entry which is preliminary data.</text>
</comment>
<dbReference type="Pfam" id="PF13581">
    <property type="entry name" value="HATPase_c_2"/>
    <property type="match status" value="1"/>
</dbReference>
<keyword evidence="3" id="KW-0067">ATP-binding</keyword>
<reference evidence="3 4" key="1">
    <citation type="submission" date="2020-04" db="EMBL/GenBank/DDBJ databases">
        <title>Phylogenetic Diversity and Antibacterial Activity against Ralstonia solanacearum of Endophytic Actinomycete Isolated from Moss.</title>
        <authorList>
            <person name="Zhuang X."/>
        </authorList>
    </citation>
    <scope>NUCLEOTIDE SEQUENCE [LARGE SCALE GENOMIC DNA]</scope>
    <source>
        <strain evidence="3 4">LD120</strain>
    </source>
</reference>
<gene>
    <name evidence="3" type="ORF">HFV08_14630</name>
</gene>
<protein>
    <submittedName>
        <fullName evidence="3">ATP-binding protein</fullName>
    </submittedName>
</protein>
<keyword evidence="1" id="KW-0418">Kinase</keyword>
<keyword evidence="1" id="KW-0723">Serine/threonine-protein kinase</keyword>
<dbReference type="EMBL" id="JAAWWP010000007">
    <property type="protein sequence ID" value="NKI42449.1"/>
    <property type="molecule type" value="Genomic_DNA"/>
</dbReference>
<dbReference type="GO" id="GO:0005524">
    <property type="term" value="F:ATP binding"/>
    <property type="evidence" value="ECO:0007669"/>
    <property type="project" value="UniProtKB-KW"/>
</dbReference>
<keyword evidence="1" id="KW-0808">Transferase</keyword>
<evidence type="ECO:0000313" key="3">
    <source>
        <dbReference type="EMBL" id="NKI42449.1"/>
    </source>
</evidence>
<dbReference type="PANTHER" id="PTHR35526">
    <property type="entry name" value="ANTI-SIGMA-F FACTOR RSBW-RELATED"/>
    <property type="match status" value="1"/>
</dbReference>
<dbReference type="CDD" id="cd16936">
    <property type="entry name" value="HATPase_RsbW-like"/>
    <property type="match status" value="1"/>
</dbReference>
<dbReference type="Gene3D" id="3.30.565.10">
    <property type="entry name" value="Histidine kinase-like ATPase, C-terminal domain"/>
    <property type="match status" value="1"/>
</dbReference>
<sequence length="123" mass="13486">MSFPSLESRVADARRLAEAYLRLWDLSPFVDEVVLVVSELVTNAVRYGNGRPVVLRVYVSDGALVIEVRDGSPLPARLRLVDEEAESGRGLFLVAALAREWGVSPDGTTTWCALELPMQGEEA</sequence>
<name>A0ABX1H5C5_9ACTN</name>
<proteinExistence type="predicted"/>
<dbReference type="InterPro" id="IPR036890">
    <property type="entry name" value="HATPase_C_sf"/>
</dbReference>
<dbReference type="InterPro" id="IPR003594">
    <property type="entry name" value="HATPase_dom"/>
</dbReference>
<dbReference type="PANTHER" id="PTHR35526:SF3">
    <property type="entry name" value="ANTI-SIGMA-F FACTOR RSBW"/>
    <property type="match status" value="1"/>
</dbReference>
<dbReference type="Proteomes" id="UP000772196">
    <property type="component" value="Unassembled WGS sequence"/>
</dbReference>
<evidence type="ECO:0000313" key="4">
    <source>
        <dbReference type="Proteomes" id="UP000772196"/>
    </source>
</evidence>
<evidence type="ECO:0000259" key="2">
    <source>
        <dbReference type="Pfam" id="PF13581"/>
    </source>
</evidence>
<dbReference type="SUPFAM" id="SSF55874">
    <property type="entry name" value="ATPase domain of HSP90 chaperone/DNA topoisomerase II/histidine kinase"/>
    <property type="match status" value="1"/>
</dbReference>
<evidence type="ECO:0000256" key="1">
    <source>
        <dbReference type="ARBA" id="ARBA00022527"/>
    </source>
</evidence>
<keyword evidence="3" id="KW-0547">Nucleotide-binding</keyword>
<feature type="domain" description="Histidine kinase/HSP90-like ATPase" evidence="2">
    <location>
        <begin position="3"/>
        <end position="111"/>
    </location>
</feature>
<keyword evidence="4" id="KW-1185">Reference proteome</keyword>
<organism evidence="3 4">
    <name type="scientific">Streptomyces physcomitrii</name>
    <dbReference type="NCBI Taxonomy" id="2724184"/>
    <lineage>
        <taxon>Bacteria</taxon>
        <taxon>Bacillati</taxon>
        <taxon>Actinomycetota</taxon>
        <taxon>Actinomycetes</taxon>
        <taxon>Kitasatosporales</taxon>
        <taxon>Streptomycetaceae</taxon>
        <taxon>Streptomyces</taxon>
    </lineage>
</organism>
<accession>A0ABX1H5C5</accession>